<sequence>GFAGSAKYDRFYGRTLVSMSGGGKGVMKIVQKSDIDKAESSLVSDLREKAIEDLKVKVPLGLKLIEESIDASKPEFTTSNQAGEPADSFTATIKTKARGIAIEEESLKQLVQQIILNQMKDKVSKVMIKDQVLTYKIKEINLDKGQAVFDVQADQKIVLGIDEESFKSKIAGKSEPEAREIFVKMPEISEVKVSLSPFWVKVIPKKANRIFLNIIQ</sequence>
<name>A0A2M8KEJ1_9BACT</name>
<gene>
    <name evidence="1" type="ORF">COU81_01340</name>
</gene>
<proteinExistence type="predicted"/>
<protein>
    <submittedName>
        <fullName evidence="1">Uncharacterized protein</fullName>
    </submittedName>
</protein>
<reference evidence="2" key="1">
    <citation type="submission" date="2017-09" db="EMBL/GenBank/DDBJ databases">
        <title>Depth-based differentiation of microbial function through sediment-hosted aquifers and enrichment of novel symbionts in the deep terrestrial subsurface.</title>
        <authorList>
            <person name="Probst A.J."/>
            <person name="Ladd B."/>
            <person name="Jarett J.K."/>
            <person name="Geller-Mcgrath D.E."/>
            <person name="Sieber C.M.K."/>
            <person name="Emerson J.B."/>
            <person name="Anantharaman K."/>
            <person name="Thomas B.C."/>
            <person name="Malmstrom R."/>
            <person name="Stieglmeier M."/>
            <person name="Klingl A."/>
            <person name="Woyke T."/>
            <person name="Ryan C.M."/>
            <person name="Banfield J.F."/>
        </authorList>
    </citation>
    <scope>NUCLEOTIDE SEQUENCE [LARGE SCALE GENOMIC DNA]</scope>
</reference>
<organism evidence="1 2">
    <name type="scientific">Candidatus Portnoybacteria bacterium CG10_big_fil_rev_8_21_14_0_10_36_7</name>
    <dbReference type="NCBI Taxonomy" id="1974812"/>
    <lineage>
        <taxon>Bacteria</taxon>
        <taxon>Candidatus Portnoyibacteriota</taxon>
    </lineage>
</organism>
<dbReference type="AlphaFoldDB" id="A0A2M8KEJ1"/>
<evidence type="ECO:0000313" key="2">
    <source>
        <dbReference type="Proteomes" id="UP000231450"/>
    </source>
</evidence>
<accession>A0A2M8KEJ1</accession>
<evidence type="ECO:0000313" key="1">
    <source>
        <dbReference type="EMBL" id="PJE58334.1"/>
    </source>
</evidence>
<feature type="non-terminal residue" evidence="1">
    <location>
        <position position="1"/>
    </location>
</feature>
<comment type="caution">
    <text evidence="1">The sequence shown here is derived from an EMBL/GenBank/DDBJ whole genome shotgun (WGS) entry which is preliminary data.</text>
</comment>
<dbReference type="Proteomes" id="UP000231450">
    <property type="component" value="Unassembled WGS sequence"/>
</dbReference>
<dbReference type="EMBL" id="PFDW01000029">
    <property type="protein sequence ID" value="PJE58334.1"/>
    <property type="molecule type" value="Genomic_DNA"/>
</dbReference>